<sequence>MHDRVSIRDEVPRLKQLTMQEAMDLAQEVEMVHEVIEIVALQRLCRVEAACAEHCAFLAFQTVGAALALYAYLRTYVARAVLCPKRAQLLVTGCSFFGQPRAEDEAIQLSQIRPGYSLEGGYIKFRMEGPAWDASRWVWFRIPRSEESGNTAKGAQVGFRPERPSPKESTASQTVVPERTTQPSQRRFMGAGLGGANAGDEEARGSAPRPPTVKQVVVEQTSDTAPAKVLALKLENGLPATARDEQLLLDFFEDPNAYGVTMR</sequence>
<dbReference type="EMBL" id="LSRX01000106">
    <property type="protein sequence ID" value="OLQ08993.1"/>
    <property type="molecule type" value="Genomic_DNA"/>
</dbReference>
<name>A0A1Q9ENJ3_SYMMI</name>
<evidence type="ECO:0000313" key="2">
    <source>
        <dbReference type="EMBL" id="OLQ08993.1"/>
    </source>
</evidence>
<accession>A0A1Q9ENJ3</accession>
<keyword evidence="3" id="KW-1185">Reference proteome</keyword>
<reference evidence="2 3" key="1">
    <citation type="submission" date="2016-02" db="EMBL/GenBank/DDBJ databases">
        <title>Genome analysis of coral dinoflagellate symbionts highlights evolutionary adaptations to a symbiotic lifestyle.</title>
        <authorList>
            <person name="Aranda M."/>
            <person name="Li Y."/>
            <person name="Liew Y.J."/>
            <person name="Baumgarten S."/>
            <person name="Simakov O."/>
            <person name="Wilson M."/>
            <person name="Piel J."/>
            <person name="Ashoor H."/>
            <person name="Bougouffa S."/>
            <person name="Bajic V.B."/>
            <person name="Ryu T."/>
            <person name="Ravasi T."/>
            <person name="Bayer T."/>
            <person name="Micklem G."/>
            <person name="Kim H."/>
            <person name="Bhak J."/>
            <person name="Lajeunesse T.C."/>
            <person name="Voolstra C.R."/>
        </authorList>
    </citation>
    <scope>NUCLEOTIDE SEQUENCE [LARGE SCALE GENOMIC DNA]</scope>
    <source>
        <strain evidence="2 3">CCMP2467</strain>
    </source>
</reference>
<dbReference type="AlphaFoldDB" id="A0A1Q9ENJ3"/>
<dbReference type="Proteomes" id="UP000186817">
    <property type="component" value="Unassembled WGS sequence"/>
</dbReference>
<organism evidence="2 3">
    <name type="scientific">Symbiodinium microadriaticum</name>
    <name type="common">Dinoflagellate</name>
    <name type="synonym">Zooxanthella microadriatica</name>
    <dbReference type="NCBI Taxonomy" id="2951"/>
    <lineage>
        <taxon>Eukaryota</taxon>
        <taxon>Sar</taxon>
        <taxon>Alveolata</taxon>
        <taxon>Dinophyceae</taxon>
        <taxon>Suessiales</taxon>
        <taxon>Symbiodiniaceae</taxon>
        <taxon>Symbiodinium</taxon>
    </lineage>
</organism>
<evidence type="ECO:0000313" key="3">
    <source>
        <dbReference type="Proteomes" id="UP000186817"/>
    </source>
</evidence>
<dbReference type="OrthoDB" id="425062at2759"/>
<proteinExistence type="predicted"/>
<gene>
    <name evidence="2" type="ORF">AK812_SmicGene7463</name>
</gene>
<feature type="compositionally biased region" description="Polar residues" evidence="1">
    <location>
        <begin position="167"/>
        <end position="185"/>
    </location>
</feature>
<comment type="caution">
    <text evidence="2">The sequence shown here is derived from an EMBL/GenBank/DDBJ whole genome shotgun (WGS) entry which is preliminary data.</text>
</comment>
<evidence type="ECO:0000256" key="1">
    <source>
        <dbReference type="SAM" id="MobiDB-lite"/>
    </source>
</evidence>
<protein>
    <submittedName>
        <fullName evidence="2">Uncharacterized protein</fullName>
    </submittedName>
</protein>
<feature type="region of interest" description="Disordered" evidence="1">
    <location>
        <begin position="148"/>
        <end position="211"/>
    </location>
</feature>